<dbReference type="Proteomes" id="UP000199652">
    <property type="component" value="Unassembled WGS sequence"/>
</dbReference>
<accession>A0A1H3AKI1</accession>
<gene>
    <name evidence="1" type="ORF">SAMN04488579_10152</name>
</gene>
<dbReference type="CDD" id="cd06530">
    <property type="entry name" value="S26_SPase_I"/>
    <property type="match status" value="1"/>
</dbReference>
<sequence>MTDKTTFQKIKSCLTLLLILIIGGYTALSLTVPEQLAQVIGYRPYIIMTDSMKDTLPPGTLVIDRTITIENFHTLKPDDIITFKVDDLRANEIFTHYYKELQSTQDGLWVRTQSEILDRYDDYSTTPSDVLGTVVLAIPWIGRFILFWRSPFGLIELGILGIIWVINTLIWRRLDAAEHFSQKGLNLAKPLRLDDIHLRGGELRGVLLNPNPQACTGATMAVQVWYSGDKTQCLRQPMPEIPPKGRLKWHWPFEKSGNIVNYTVTITKEDKP</sequence>
<protein>
    <recommendedName>
        <fullName evidence="3">Signal peptidase I</fullName>
    </recommendedName>
</protein>
<dbReference type="EMBL" id="FNOU01000001">
    <property type="protein sequence ID" value="SDX29329.1"/>
    <property type="molecule type" value="Genomic_DNA"/>
</dbReference>
<dbReference type="GO" id="GO:0004252">
    <property type="term" value="F:serine-type endopeptidase activity"/>
    <property type="evidence" value="ECO:0007669"/>
    <property type="project" value="InterPro"/>
</dbReference>
<dbReference type="AlphaFoldDB" id="A0A1H3AKI1"/>
<name>A0A1H3AKI1_EUBBA</name>
<evidence type="ECO:0000313" key="2">
    <source>
        <dbReference type="Proteomes" id="UP000199652"/>
    </source>
</evidence>
<reference evidence="2" key="1">
    <citation type="submission" date="2016-10" db="EMBL/GenBank/DDBJ databases">
        <authorList>
            <person name="Varghese N."/>
            <person name="Submissions S."/>
        </authorList>
    </citation>
    <scope>NUCLEOTIDE SEQUENCE [LARGE SCALE GENOMIC DNA]</scope>
    <source>
        <strain evidence="2">VPI 5359</strain>
    </source>
</reference>
<dbReference type="RefSeq" id="WP_090242234.1">
    <property type="nucleotide sequence ID" value="NZ_FNOU01000001.1"/>
</dbReference>
<proteinExistence type="predicted"/>
<evidence type="ECO:0000313" key="1">
    <source>
        <dbReference type="EMBL" id="SDX29329.1"/>
    </source>
</evidence>
<dbReference type="GO" id="GO:0006465">
    <property type="term" value="P:signal peptide processing"/>
    <property type="evidence" value="ECO:0007669"/>
    <property type="project" value="InterPro"/>
</dbReference>
<organism evidence="1 2">
    <name type="scientific">Eubacterium barkeri</name>
    <name type="common">Clostridium barkeri</name>
    <dbReference type="NCBI Taxonomy" id="1528"/>
    <lineage>
        <taxon>Bacteria</taxon>
        <taxon>Bacillati</taxon>
        <taxon>Bacillota</taxon>
        <taxon>Clostridia</taxon>
        <taxon>Eubacteriales</taxon>
        <taxon>Eubacteriaceae</taxon>
        <taxon>Eubacterium</taxon>
    </lineage>
</organism>
<dbReference type="OrthoDB" id="1648066at2"/>
<evidence type="ECO:0008006" key="3">
    <source>
        <dbReference type="Google" id="ProtNLM"/>
    </source>
</evidence>
<dbReference type="InterPro" id="IPR019533">
    <property type="entry name" value="Peptidase_S26"/>
</dbReference>
<keyword evidence="2" id="KW-1185">Reference proteome</keyword>
<dbReference type="STRING" id="1528.SAMN04488579_10152"/>